<evidence type="ECO:0000256" key="6">
    <source>
        <dbReference type="ARBA" id="ARBA00034301"/>
    </source>
</evidence>
<evidence type="ECO:0000313" key="9">
    <source>
        <dbReference type="EMBL" id="AIQ12921.1"/>
    </source>
</evidence>
<keyword evidence="10" id="KW-1185">Reference proteome</keyword>
<keyword evidence="2" id="KW-0479">Metal-binding</keyword>
<dbReference type="EMBL" id="CP009288">
    <property type="protein sequence ID" value="AIQ12921.1"/>
    <property type="molecule type" value="Genomic_DNA"/>
</dbReference>
<dbReference type="STRING" id="44251.PDUR_14110"/>
<evidence type="ECO:0000256" key="2">
    <source>
        <dbReference type="ARBA" id="ARBA00022723"/>
    </source>
</evidence>
<comment type="cofactor">
    <cofactor evidence="1">
        <name>Zn(2+)</name>
        <dbReference type="ChEBI" id="CHEBI:29105"/>
    </cofactor>
</comment>
<comment type="function">
    <text evidence="6">Counteracts the endogenous Pycsar antiviral defense system. Phosphodiesterase that enables metal-dependent hydrolysis of host cyclic nucleotide Pycsar defense signals such as cCMP and cUMP.</text>
</comment>
<evidence type="ECO:0000256" key="4">
    <source>
        <dbReference type="ARBA" id="ARBA00022833"/>
    </source>
</evidence>
<dbReference type="OrthoDB" id="9802248at2"/>
<dbReference type="PANTHER" id="PTHR46233">
    <property type="entry name" value="HYDROXYACYLGLUTATHIONE HYDROLASE GLOC"/>
    <property type="match status" value="1"/>
</dbReference>
<gene>
    <name evidence="9" type="ORF">PDUR_14110</name>
</gene>
<sequence length="225" mass="25738">MNNGYEIHELKTGFFHFLNYSYIIVDKATRYAGIVDPAWEIRKFTDLLKRLNVEVSSILLTHSHDDHVNLVQPLINLYQPKVYMSNIEIDYYHYQSPNLIGFQHMDHISIGDTVIECLLTPGHTAGSTCYLLTDSMFSGDTVFIEGCGICNCPGGSPSDMYESIQMIKSYVPDHVKIYPGHSFGKSAGHTLGSLKEDNIYFQIYKKSHFVDFRMRANQKNIFSFK</sequence>
<proteinExistence type="predicted"/>
<name>A0A089HLW8_PAEDU</name>
<dbReference type="InterPro" id="IPR051453">
    <property type="entry name" value="MBL_Glyoxalase_II"/>
</dbReference>
<dbReference type="InterPro" id="IPR036866">
    <property type="entry name" value="RibonucZ/Hydroxyglut_hydro"/>
</dbReference>
<reference evidence="9 10" key="1">
    <citation type="submission" date="2014-08" db="EMBL/GenBank/DDBJ databases">
        <title>Comparative genomics of the Paenibacillus odorifer group.</title>
        <authorList>
            <person name="den Bakker H.C."/>
            <person name="Tsai Y.-C."/>
            <person name="Martin N."/>
            <person name="Korlach J."/>
            <person name="Wiedmann M."/>
        </authorList>
    </citation>
    <scope>NUCLEOTIDE SEQUENCE [LARGE SCALE GENOMIC DNA]</scope>
    <source>
        <strain evidence="9 10">DSM 1735</strain>
    </source>
</reference>
<dbReference type="SMART" id="SM00849">
    <property type="entry name" value="Lactamase_B"/>
    <property type="match status" value="1"/>
</dbReference>
<comment type="catalytic activity">
    <reaction evidence="5">
        <text>3',5'-cyclic CMP + H2O = CMP + H(+)</text>
        <dbReference type="Rhea" id="RHEA:72675"/>
        <dbReference type="ChEBI" id="CHEBI:15377"/>
        <dbReference type="ChEBI" id="CHEBI:15378"/>
        <dbReference type="ChEBI" id="CHEBI:58003"/>
        <dbReference type="ChEBI" id="CHEBI:60377"/>
    </reaction>
    <physiologicalReaction direction="left-to-right" evidence="5">
        <dbReference type="Rhea" id="RHEA:72676"/>
    </physiologicalReaction>
</comment>
<accession>A0A089HLW8</accession>
<dbReference type="GO" id="GO:0016787">
    <property type="term" value="F:hydrolase activity"/>
    <property type="evidence" value="ECO:0007669"/>
    <property type="project" value="UniProtKB-KW"/>
</dbReference>
<evidence type="ECO:0000256" key="1">
    <source>
        <dbReference type="ARBA" id="ARBA00001947"/>
    </source>
</evidence>
<evidence type="ECO:0000259" key="8">
    <source>
        <dbReference type="SMART" id="SM00849"/>
    </source>
</evidence>
<comment type="catalytic activity">
    <reaction evidence="7">
        <text>3',5'-cyclic UMP + H2O = UMP + H(+)</text>
        <dbReference type="Rhea" id="RHEA:70575"/>
        <dbReference type="ChEBI" id="CHEBI:15377"/>
        <dbReference type="ChEBI" id="CHEBI:15378"/>
        <dbReference type="ChEBI" id="CHEBI:57865"/>
        <dbReference type="ChEBI" id="CHEBI:184387"/>
    </reaction>
    <physiologicalReaction direction="left-to-right" evidence="7">
        <dbReference type="Rhea" id="RHEA:70576"/>
    </physiologicalReaction>
</comment>
<evidence type="ECO:0000256" key="7">
    <source>
        <dbReference type="ARBA" id="ARBA00048505"/>
    </source>
</evidence>
<evidence type="ECO:0000256" key="3">
    <source>
        <dbReference type="ARBA" id="ARBA00022801"/>
    </source>
</evidence>
<evidence type="ECO:0000256" key="5">
    <source>
        <dbReference type="ARBA" id="ARBA00034221"/>
    </source>
</evidence>
<evidence type="ECO:0000313" key="10">
    <source>
        <dbReference type="Proteomes" id="UP000029409"/>
    </source>
</evidence>
<organism evidence="9 10">
    <name type="scientific">Paenibacillus durus</name>
    <name type="common">Paenibacillus azotofixans</name>
    <dbReference type="NCBI Taxonomy" id="44251"/>
    <lineage>
        <taxon>Bacteria</taxon>
        <taxon>Bacillati</taxon>
        <taxon>Bacillota</taxon>
        <taxon>Bacilli</taxon>
        <taxon>Bacillales</taxon>
        <taxon>Paenibacillaceae</taxon>
        <taxon>Paenibacillus</taxon>
    </lineage>
</organism>
<dbReference type="PANTHER" id="PTHR46233:SF3">
    <property type="entry name" value="HYDROXYACYLGLUTATHIONE HYDROLASE GLOC"/>
    <property type="match status" value="1"/>
</dbReference>
<dbReference type="KEGG" id="pdu:PDUR_14110"/>
<dbReference type="eggNOG" id="COG0491">
    <property type="taxonomic scope" value="Bacteria"/>
</dbReference>
<dbReference type="SUPFAM" id="SSF56281">
    <property type="entry name" value="Metallo-hydrolase/oxidoreductase"/>
    <property type="match status" value="1"/>
</dbReference>
<keyword evidence="4" id="KW-0862">Zinc</keyword>
<dbReference type="Proteomes" id="UP000029409">
    <property type="component" value="Chromosome"/>
</dbReference>
<dbReference type="InterPro" id="IPR001279">
    <property type="entry name" value="Metallo-B-lactamas"/>
</dbReference>
<dbReference type="AlphaFoldDB" id="A0A089HLW8"/>
<dbReference type="GO" id="GO:0046872">
    <property type="term" value="F:metal ion binding"/>
    <property type="evidence" value="ECO:0007669"/>
    <property type="project" value="UniProtKB-KW"/>
</dbReference>
<dbReference type="RefSeq" id="WP_042206740.1">
    <property type="nucleotide sequence ID" value="NZ_CP009288.1"/>
</dbReference>
<dbReference type="Pfam" id="PF00753">
    <property type="entry name" value="Lactamase_B"/>
    <property type="match status" value="1"/>
</dbReference>
<dbReference type="Gene3D" id="3.60.15.10">
    <property type="entry name" value="Ribonuclease Z/Hydroxyacylglutathione hydrolase-like"/>
    <property type="match status" value="1"/>
</dbReference>
<dbReference type="CDD" id="cd16275">
    <property type="entry name" value="BaeB-like_MBL-fold"/>
    <property type="match status" value="1"/>
</dbReference>
<keyword evidence="3" id="KW-0378">Hydrolase</keyword>
<feature type="domain" description="Metallo-beta-lactamase" evidence="8">
    <location>
        <begin position="18"/>
        <end position="181"/>
    </location>
</feature>
<protein>
    <submittedName>
        <fullName evidence="9">Polyketide biosynthesis protein</fullName>
    </submittedName>
</protein>